<evidence type="ECO:0000256" key="5">
    <source>
        <dbReference type="SAM" id="MobiDB-lite"/>
    </source>
</evidence>
<feature type="transmembrane region" description="Helical" evidence="6">
    <location>
        <begin position="45"/>
        <end position="67"/>
    </location>
</feature>
<organism evidence="7 8">
    <name type="scientific">Brevibacterium salitolerans</name>
    <dbReference type="NCBI Taxonomy" id="1403566"/>
    <lineage>
        <taxon>Bacteria</taxon>
        <taxon>Bacillati</taxon>
        <taxon>Actinomycetota</taxon>
        <taxon>Actinomycetes</taxon>
        <taxon>Micrococcales</taxon>
        <taxon>Brevibacteriaceae</taxon>
        <taxon>Brevibacterium</taxon>
    </lineage>
</organism>
<dbReference type="EMBL" id="BAAAPZ010000002">
    <property type="protein sequence ID" value="GAA2090668.1"/>
    <property type="molecule type" value="Genomic_DNA"/>
</dbReference>
<keyword evidence="8" id="KW-1185">Reference proteome</keyword>
<feature type="transmembrane region" description="Helical" evidence="6">
    <location>
        <begin position="87"/>
        <end position="119"/>
    </location>
</feature>
<evidence type="ECO:0008006" key="9">
    <source>
        <dbReference type="Google" id="ProtNLM"/>
    </source>
</evidence>
<evidence type="ECO:0000256" key="4">
    <source>
        <dbReference type="ARBA" id="ARBA00023136"/>
    </source>
</evidence>
<dbReference type="Pfam" id="PF09685">
    <property type="entry name" value="MamF_MmsF"/>
    <property type="match status" value="1"/>
</dbReference>
<dbReference type="Proteomes" id="UP001500984">
    <property type="component" value="Unassembled WGS sequence"/>
</dbReference>
<gene>
    <name evidence="7" type="ORF">GCM10009823_07290</name>
</gene>
<name>A0ABP5I1E9_9MICO</name>
<evidence type="ECO:0000256" key="6">
    <source>
        <dbReference type="SAM" id="Phobius"/>
    </source>
</evidence>
<evidence type="ECO:0000256" key="3">
    <source>
        <dbReference type="ARBA" id="ARBA00022989"/>
    </source>
</evidence>
<evidence type="ECO:0000256" key="1">
    <source>
        <dbReference type="ARBA" id="ARBA00004141"/>
    </source>
</evidence>
<dbReference type="InterPro" id="IPR019109">
    <property type="entry name" value="MamF_MmsF"/>
</dbReference>
<evidence type="ECO:0000313" key="8">
    <source>
        <dbReference type="Proteomes" id="UP001500984"/>
    </source>
</evidence>
<reference evidence="8" key="1">
    <citation type="journal article" date="2019" name="Int. J. Syst. Evol. Microbiol.">
        <title>The Global Catalogue of Microorganisms (GCM) 10K type strain sequencing project: providing services to taxonomists for standard genome sequencing and annotation.</title>
        <authorList>
            <consortium name="The Broad Institute Genomics Platform"/>
            <consortium name="The Broad Institute Genome Sequencing Center for Infectious Disease"/>
            <person name="Wu L."/>
            <person name="Ma J."/>
        </authorList>
    </citation>
    <scope>NUCLEOTIDE SEQUENCE [LARGE SCALE GENOMIC DNA]</scope>
    <source>
        <strain evidence="8">JCM 15900</strain>
    </source>
</reference>
<dbReference type="RefSeq" id="WP_291798985.1">
    <property type="nucleotide sequence ID" value="NZ_BAAAPZ010000002.1"/>
</dbReference>
<keyword evidence="2 6" id="KW-0812">Transmembrane</keyword>
<comment type="caution">
    <text evidence="7">The sequence shown here is derived from an EMBL/GenBank/DDBJ whole genome shotgun (WGS) entry which is preliminary data.</text>
</comment>
<keyword evidence="3 6" id="KW-1133">Transmembrane helix</keyword>
<proteinExistence type="predicted"/>
<evidence type="ECO:0000313" key="7">
    <source>
        <dbReference type="EMBL" id="GAA2090668.1"/>
    </source>
</evidence>
<keyword evidence="4 6" id="KW-0472">Membrane</keyword>
<accession>A0ABP5I1E9</accession>
<comment type="subcellular location">
    <subcellularLocation>
        <location evidence="1">Membrane</location>
        <topology evidence="1">Multi-pass membrane protein</topology>
    </subcellularLocation>
</comment>
<feature type="region of interest" description="Disordered" evidence="5">
    <location>
        <begin position="1"/>
        <end position="23"/>
    </location>
</feature>
<evidence type="ECO:0000256" key="2">
    <source>
        <dbReference type="ARBA" id="ARBA00022692"/>
    </source>
</evidence>
<protein>
    <recommendedName>
        <fullName evidence="9">DUF4870 domain-containing protein</fullName>
    </recommendedName>
</protein>
<sequence length="143" mass="15386">MNSSTYGYAQYPHTSGPPLRGPHPAEAYGQGSAGYWGAPADERTLALLMHLGALFVSALVPLIVFLIKKDESPFVREQSRQSLNLQIMLIVAGIAAGLLMFVGIGFVLLPAVVVAGWVLQIIAAVRANQGEVYRFPLVPDIVR</sequence>